<proteinExistence type="predicted"/>
<evidence type="ECO:0000256" key="2">
    <source>
        <dbReference type="SAM" id="Phobius"/>
    </source>
</evidence>
<reference evidence="3" key="1">
    <citation type="submission" date="2021-01" db="EMBL/GenBank/DDBJ databases">
        <authorList>
            <person name="Corre E."/>
            <person name="Pelletier E."/>
            <person name="Niang G."/>
            <person name="Scheremetjew M."/>
            <person name="Finn R."/>
            <person name="Kale V."/>
            <person name="Holt S."/>
            <person name="Cochrane G."/>
            <person name="Meng A."/>
            <person name="Brown T."/>
            <person name="Cohen L."/>
        </authorList>
    </citation>
    <scope>NUCLEOTIDE SEQUENCE</scope>
    <source>
        <strain evidence="3">CCMP2084</strain>
    </source>
</reference>
<dbReference type="EMBL" id="HBHQ01018478">
    <property type="protein sequence ID" value="CAD9820547.1"/>
    <property type="molecule type" value="Transcribed_RNA"/>
</dbReference>
<dbReference type="PANTHER" id="PTHR14614">
    <property type="entry name" value="HEPATOCELLULAR CARCINOMA-ASSOCIATED ANTIGEN"/>
    <property type="match status" value="1"/>
</dbReference>
<dbReference type="AlphaFoldDB" id="A0A7S2XPE0"/>
<evidence type="ECO:0008006" key="4">
    <source>
        <dbReference type="Google" id="ProtNLM"/>
    </source>
</evidence>
<accession>A0A7S2XPE0</accession>
<feature type="compositionally biased region" description="Polar residues" evidence="1">
    <location>
        <begin position="181"/>
        <end position="192"/>
    </location>
</feature>
<dbReference type="Pfam" id="PF10294">
    <property type="entry name" value="Methyltransf_16"/>
    <property type="match status" value="1"/>
</dbReference>
<evidence type="ECO:0000313" key="3">
    <source>
        <dbReference type="EMBL" id="CAD9820547.1"/>
    </source>
</evidence>
<feature type="transmembrane region" description="Helical" evidence="2">
    <location>
        <begin position="333"/>
        <end position="353"/>
    </location>
</feature>
<dbReference type="InterPro" id="IPR029063">
    <property type="entry name" value="SAM-dependent_MTases_sf"/>
</dbReference>
<feature type="compositionally biased region" description="Low complexity" evidence="1">
    <location>
        <begin position="150"/>
        <end position="166"/>
    </location>
</feature>
<name>A0A7S2XPE0_9STRA</name>
<keyword evidence="2" id="KW-0472">Membrane</keyword>
<feature type="region of interest" description="Disordered" evidence="1">
    <location>
        <begin position="137"/>
        <end position="195"/>
    </location>
</feature>
<keyword evidence="2" id="KW-0812">Transmembrane</keyword>
<dbReference type="SUPFAM" id="SSF53335">
    <property type="entry name" value="S-adenosyl-L-methionine-dependent methyltransferases"/>
    <property type="match status" value="1"/>
</dbReference>
<protein>
    <recommendedName>
        <fullName evidence="4">Calmodulin-lysine N-methyltransferase</fullName>
    </recommendedName>
</protein>
<dbReference type="Gene3D" id="3.40.50.150">
    <property type="entry name" value="Vaccinia Virus protein VP39"/>
    <property type="match status" value="1"/>
</dbReference>
<evidence type="ECO:0000256" key="1">
    <source>
        <dbReference type="SAM" id="MobiDB-lite"/>
    </source>
</evidence>
<keyword evidence="2" id="KW-1133">Transmembrane helix</keyword>
<organism evidence="3">
    <name type="scientific">Attheya septentrionalis</name>
    <dbReference type="NCBI Taxonomy" id="420275"/>
    <lineage>
        <taxon>Eukaryota</taxon>
        <taxon>Sar</taxon>
        <taxon>Stramenopiles</taxon>
        <taxon>Ochrophyta</taxon>
        <taxon>Bacillariophyta</taxon>
        <taxon>Coscinodiscophyceae</taxon>
        <taxon>Chaetocerotophycidae</taxon>
        <taxon>Chaetocerotales</taxon>
        <taxon>Attheyaceae</taxon>
        <taxon>Attheya</taxon>
    </lineage>
</organism>
<dbReference type="InterPro" id="IPR019410">
    <property type="entry name" value="Methyltransf_16"/>
</dbReference>
<gene>
    <name evidence="3" type="ORF">ASEP1449_LOCUS12380</name>
</gene>
<sequence>MSREGLFPLEALIRAMAPVQVVMDAFSLACRNSTGSPTGIGSPANQALLARLLHRIEATICTHHSISSHDPPEEEDNPQVVVVSCAPSRRYIHRLVHRYVALLEQQPNNSNLQNHYSLEDDDLMEWVYRGSMEGRHHLDDPNPTDSGYVTFRLPTRPTTSTTTSTTILHPPSRIRMDDNPNEATTSGHSHNPNAVLDDGMDTEEKEEWLAIRVFPHHNQVGLQKVWEAGACLAEFLHQYPDHVRNKKVVEWGAGVGLTGFIVDRIGAERVHLTDGTSALVLDNLTHNVSLYQDQRINSTSRQTNNPHTNDSPPALITTVSVEIIHSQSSERKFSVSVFVFLLAAVYIMTNFSLNNIVYNIMCKSISPWCLIQYHERMKHCARRVILNGVTMQRNNKSSRRRHHRLGVVAVVVRWWNV</sequence>